<comment type="subcellular location">
    <subcellularLocation>
        <location evidence="1 10">Cell outer membrane</location>
        <topology evidence="1 10">Multi-pass membrane protein</topology>
    </subcellularLocation>
</comment>
<keyword evidence="14" id="KW-1185">Reference proteome</keyword>
<dbReference type="Pfam" id="PF00593">
    <property type="entry name" value="TonB_dep_Rec_b-barrel"/>
    <property type="match status" value="1"/>
</dbReference>
<evidence type="ECO:0000256" key="6">
    <source>
        <dbReference type="ARBA" id="ARBA00023004"/>
    </source>
</evidence>
<keyword evidence="2 10" id="KW-0813">Transport</keyword>
<dbReference type="NCBIfam" id="TIGR04057">
    <property type="entry name" value="SusC_RagA_signa"/>
    <property type="match status" value="1"/>
</dbReference>
<keyword evidence="3 10" id="KW-1134">Transmembrane beta strand</keyword>
<dbReference type="AlphaFoldDB" id="A0A502EAD5"/>
<dbReference type="GO" id="GO:0009279">
    <property type="term" value="C:cell outer membrane"/>
    <property type="evidence" value="ECO:0007669"/>
    <property type="project" value="UniProtKB-SubCell"/>
</dbReference>
<dbReference type="FunFam" id="2.60.40.1120:FF:000003">
    <property type="entry name" value="Outer membrane protein Omp121"/>
    <property type="match status" value="1"/>
</dbReference>
<name>A0A502EAD5_9FLAO</name>
<evidence type="ECO:0000256" key="11">
    <source>
        <dbReference type="RuleBase" id="RU003357"/>
    </source>
</evidence>
<dbReference type="InterPro" id="IPR000531">
    <property type="entry name" value="Beta-barrel_TonB"/>
</dbReference>
<dbReference type="Pfam" id="PF13715">
    <property type="entry name" value="CarbopepD_reg_2"/>
    <property type="match status" value="1"/>
</dbReference>
<evidence type="ECO:0000256" key="9">
    <source>
        <dbReference type="ARBA" id="ARBA00023237"/>
    </source>
</evidence>
<dbReference type="GO" id="GO:0006826">
    <property type="term" value="P:iron ion transport"/>
    <property type="evidence" value="ECO:0007669"/>
    <property type="project" value="UniProtKB-KW"/>
</dbReference>
<evidence type="ECO:0000256" key="5">
    <source>
        <dbReference type="ARBA" id="ARBA00022692"/>
    </source>
</evidence>
<dbReference type="Proteomes" id="UP000319700">
    <property type="component" value="Unassembled WGS sequence"/>
</dbReference>
<dbReference type="Gene3D" id="2.40.170.20">
    <property type="entry name" value="TonB-dependent receptor, beta-barrel domain"/>
    <property type="match status" value="1"/>
</dbReference>
<dbReference type="Gene3D" id="2.170.130.10">
    <property type="entry name" value="TonB-dependent receptor, plug domain"/>
    <property type="match status" value="1"/>
</dbReference>
<dbReference type="Pfam" id="PF07660">
    <property type="entry name" value="STN"/>
    <property type="match status" value="1"/>
</dbReference>
<evidence type="ECO:0000256" key="7">
    <source>
        <dbReference type="ARBA" id="ARBA00023077"/>
    </source>
</evidence>
<dbReference type="InterPro" id="IPR037066">
    <property type="entry name" value="Plug_dom_sf"/>
</dbReference>
<dbReference type="Pfam" id="PF07715">
    <property type="entry name" value="Plug"/>
    <property type="match status" value="1"/>
</dbReference>
<feature type="domain" description="Secretin/TonB short N-terminal" evidence="12">
    <location>
        <begin position="69"/>
        <end position="120"/>
    </location>
</feature>
<evidence type="ECO:0000256" key="3">
    <source>
        <dbReference type="ARBA" id="ARBA00022452"/>
    </source>
</evidence>
<dbReference type="InterPro" id="IPR039426">
    <property type="entry name" value="TonB-dep_rcpt-like"/>
</dbReference>
<dbReference type="InterPro" id="IPR023996">
    <property type="entry name" value="TonB-dep_OMP_SusC/RagA"/>
</dbReference>
<dbReference type="SMART" id="SM00965">
    <property type="entry name" value="STN"/>
    <property type="match status" value="1"/>
</dbReference>
<dbReference type="SUPFAM" id="SSF49464">
    <property type="entry name" value="Carboxypeptidase regulatory domain-like"/>
    <property type="match status" value="1"/>
</dbReference>
<evidence type="ECO:0000313" key="13">
    <source>
        <dbReference type="EMBL" id="TPG33892.1"/>
    </source>
</evidence>
<accession>A0A502EAD5</accession>
<evidence type="ECO:0000256" key="8">
    <source>
        <dbReference type="ARBA" id="ARBA00023136"/>
    </source>
</evidence>
<organism evidence="13 14">
    <name type="scientific">Flavobacterium pectinovorum</name>
    <dbReference type="NCBI Taxonomy" id="29533"/>
    <lineage>
        <taxon>Bacteria</taxon>
        <taxon>Pseudomonadati</taxon>
        <taxon>Bacteroidota</taxon>
        <taxon>Flavobacteriia</taxon>
        <taxon>Flavobacteriales</taxon>
        <taxon>Flavobacteriaceae</taxon>
        <taxon>Flavobacterium</taxon>
    </lineage>
</organism>
<sequence>MKKPPKSNGLFPACLKFDLKMKLSLLFFVTASFVMQASISYSQKTKISLNKESVTVKEVIDEIETTTEFKFLFNTKSVDLNRKVTLNVKKVPVNIILDLLFKGTDTSYEIDDRKILLTKTKENKVIMISQPNLPDLPPVQIKGTIVDSNGQPLPSANVVEKGTKTGVTTDFDGKFALNVSNENAILIISYIGFDTQEVSLKGQATIKIVLKESAAGLNEVVVVGYGTQKKHDITGSVSSINKNSIKDLVLTSTEQALKGQAAGVQMTQSSSAPGGGASVRIRGGNSISAGNEPLYVIDGFPIYNDNSNSTGVLGNGQPTNVLASINPSDIESMEILKDASATAIYGARGANGVIIITTKRGKTGQTSVNFETYYGFQQLSKKIDLVNAYDFARNANVDNVQRARPIIYPDPEIYNPAVYGQGTDWQDEAFRVAPTQNYQLGFTGGNEQTKYAISGNYFTQDGILRGSDFTRGSVRVNLDQNLSSKFKLGLSFTASRTANNQAKTDTDLDANNIGAVTSILYAPPTAPVYAPDGSYNRFIGPDGSFYGNPVASLLEIKNLSRTDRVMGNIFLDYKITKDLLFKISFGGDQINVKDDYYMPAFIQNTGQNAKARIGVNQSFSWLNENTLTYTKTFAAKHNFTALGGFTRQKFTAENVTTGADKFVNDVLGDGSLGTGAIVVPPTSNVNEWALESYIARINYGYDNRYLVTLTGRADGSSRFGESNKFSFFPSGSVAWRVSEEDFMKSTQKIISNLKLRTSYGQTGNTEIPTYRSLAALGGTSNYPIGGVITSGVASTRVANPNLKWETTSQFDAGVDLSLFSNRINFVADYYDKRTKDLLLDVQIPGTSGYQTSLQNVGSVRNHGIELALNTVNFDGDFKWKTSFNITFNKNEVTDLGGDYERPAGGGSASKAIANTGILRVGEPVGLFYGYVTDGLFQTQAEVDAGIASGQAGVKLGDRRYKDINGDGKLDAKDRAILGYAQPDFFYGMTNTFSYKNFDLNVLINGVQGNDVLNLNVNAETDINAPGSNNRWTPTNTNTDVPRTTKETRLTNKQVEDGSYLRIQNISFGYEMPKIVFKNTFVESIRLYVSLQNYFTFTNYKGYNPDVNSFGQDNLSIGVDRGGYPAAKTFLMGLNVKL</sequence>
<evidence type="ECO:0000313" key="14">
    <source>
        <dbReference type="Proteomes" id="UP000319700"/>
    </source>
</evidence>
<keyword evidence="8 10" id="KW-0472">Membrane</keyword>
<evidence type="ECO:0000256" key="10">
    <source>
        <dbReference type="PROSITE-ProRule" id="PRU01360"/>
    </source>
</evidence>
<dbReference type="InterPro" id="IPR036942">
    <property type="entry name" value="Beta-barrel_TonB_sf"/>
</dbReference>
<keyword evidence="5 10" id="KW-0812">Transmembrane</keyword>
<evidence type="ECO:0000256" key="1">
    <source>
        <dbReference type="ARBA" id="ARBA00004571"/>
    </source>
</evidence>
<evidence type="ECO:0000259" key="12">
    <source>
        <dbReference type="SMART" id="SM00965"/>
    </source>
</evidence>
<dbReference type="NCBIfam" id="TIGR04056">
    <property type="entry name" value="OMP_RagA_SusC"/>
    <property type="match status" value="1"/>
</dbReference>
<dbReference type="Gene3D" id="2.60.40.1120">
    <property type="entry name" value="Carboxypeptidase-like, regulatory domain"/>
    <property type="match status" value="1"/>
</dbReference>
<keyword evidence="9 10" id="KW-0998">Cell outer membrane</keyword>
<keyword evidence="4" id="KW-0406">Ion transport</keyword>
<evidence type="ECO:0000256" key="4">
    <source>
        <dbReference type="ARBA" id="ARBA00022496"/>
    </source>
</evidence>
<dbReference type="PROSITE" id="PS52016">
    <property type="entry name" value="TONB_DEPENDENT_REC_3"/>
    <property type="match status" value="1"/>
</dbReference>
<dbReference type="SUPFAM" id="SSF56935">
    <property type="entry name" value="Porins"/>
    <property type="match status" value="1"/>
</dbReference>
<gene>
    <name evidence="13" type="ORF">EAH81_23365</name>
</gene>
<protein>
    <submittedName>
        <fullName evidence="13">SusC/RagA family TonB-linked outer membrane protein</fullName>
    </submittedName>
</protein>
<dbReference type="FunFam" id="2.170.130.10:FF:000008">
    <property type="entry name" value="SusC/RagA family TonB-linked outer membrane protein"/>
    <property type="match status" value="1"/>
</dbReference>
<dbReference type="InterPro" id="IPR008969">
    <property type="entry name" value="CarboxyPept-like_regulatory"/>
</dbReference>
<comment type="similarity">
    <text evidence="10 11">Belongs to the TonB-dependent receptor family.</text>
</comment>
<evidence type="ECO:0000256" key="2">
    <source>
        <dbReference type="ARBA" id="ARBA00022448"/>
    </source>
</evidence>
<dbReference type="InterPro" id="IPR023997">
    <property type="entry name" value="TonB-dep_OMP_SusC/RagA_CS"/>
</dbReference>
<keyword evidence="4" id="KW-0410">Iron transport</keyword>
<keyword evidence="6" id="KW-0408">Iron</keyword>
<reference evidence="13 14" key="1">
    <citation type="journal article" date="2019" name="Environ. Microbiol.">
        <title>Species interactions and distinct microbial communities in high Arctic permafrost affected cryosols are associated with the CH4 and CO2 gas fluxes.</title>
        <authorList>
            <person name="Altshuler I."/>
            <person name="Hamel J."/>
            <person name="Turney S."/>
            <person name="Magnuson E."/>
            <person name="Levesque R."/>
            <person name="Greer C."/>
            <person name="Whyte L.G."/>
        </authorList>
    </citation>
    <scope>NUCLEOTIDE SEQUENCE [LARGE SCALE GENOMIC DNA]</scope>
    <source>
        <strain evidence="13 14">42</strain>
    </source>
</reference>
<dbReference type="InterPro" id="IPR012910">
    <property type="entry name" value="Plug_dom"/>
</dbReference>
<dbReference type="EMBL" id="RCZH01000020">
    <property type="protein sequence ID" value="TPG33892.1"/>
    <property type="molecule type" value="Genomic_DNA"/>
</dbReference>
<comment type="caution">
    <text evidence="13">The sequence shown here is derived from an EMBL/GenBank/DDBJ whole genome shotgun (WGS) entry which is preliminary data.</text>
</comment>
<proteinExistence type="inferred from homology"/>
<dbReference type="InterPro" id="IPR011662">
    <property type="entry name" value="Secretin/TonB_short_N"/>
</dbReference>
<keyword evidence="7 11" id="KW-0798">TonB box</keyword>